<evidence type="ECO:0000313" key="2">
    <source>
        <dbReference type="Proteomes" id="UP000649617"/>
    </source>
</evidence>
<proteinExistence type="predicted"/>
<protein>
    <submittedName>
        <fullName evidence="1">Uncharacterized protein</fullName>
    </submittedName>
</protein>
<feature type="non-terminal residue" evidence="1">
    <location>
        <position position="104"/>
    </location>
</feature>
<organism evidence="1 2">
    <name type="scientific">Symbiodinium pilosum</name>
    <name type="common">Dinoflagellate</name>
    <dbReference type="NCBI Taxonomy" id="2952"/>
    <lineage>
        <taxon>Eukaryota</taxon>
        <taxon>Sar</taxon>
        <taxon>Alveolata</taxon>
        <taxon>Dinophyceae</taxon>
        <taxon>Suessiales</taxon>
        <taxon>Symbiodiniaceae</taxon>
        <taxon>Symbiodinium</taxon>
    </lineage>
</organism>
<feature type="non-terminal residue" evidence="1">
    <location>
        <position position="1"/>
    </location>
</feature>
<reference evidence="1" key="1">
    <citation type="submission" date="2021-02" db="EMBL/GenBank/DDBJ databases">
        <authorList>
            <person name="Dougan E. K."/>
            <person name="Rhodes N."/>
            <person name="Thang M."/>
            <person name="Chan C."/>
        </authorList>
    </citation>
    <scope>NUCLEOTIDE SEQUENCE</scope>
</reference>
<comment type="caution">
    <text evidence="1">The sequence shown here is derived from an EMBL/GenBank/DDBJ whole genome shotgun (WGS) entry which is preliminary data.</text>
</comment>
<name>A0A812TNI7_SYMPI</name>
<keyword evidence="2" id="KW-1185">Reference proteome</keyword>
<accession>A0A812TNI7</accession>
<dbReference type="Proteomes" id="UP000649617">
    <property type="component" value="Unassembled WGS sequence"/>
</dbReference>
<dbReference type="AlphaFoldDB" id="A0A812TNI7"/>
<gene>
    <name evidence="1" type="ORF">SPIL2461_LOCUS14315</name>
</gene>
<dbReference type="EMBL" id="CAJNIZ010032968">
    <property type="protein sequence ID" value="CAE7541067.1"/>
    <property type="molecule type" value="Genomic_DNA"/>
</dbReference>
<sequence>EVRPVLQEAERDIRRELRACFKGVRRVFRKAARCVRQDLEEMRKAWRSGARQGLQDRRELMQWLSQACWGAFRPVFPVPAPDRGPQGARAQQLPRILRRISRAA</sequence>
<evidence type="ECO:0000313" key="1">
    <source>
        <dbReference type="EMBL" id="CAE7541067.1"/>
    </source>
</evidence>